<evidence type="ECO:0000313" key="8">
    <source>
        <dbReference type="EMBL" id="KAF2803142.1"/>
    </source>
</evidence>
<keyword evidence="2 6" id="KW-0812">Transmembrane</keyword>
<evidence type="ECO:0000259" key="7">
    <source>
        <dbReference type="Pfam" id="PF20684"/>
    </source>
</evidence>
<reference evidence="10" key="2">
    <citation type="submission" date="2020-04" db="EMBL/GenBank/DDBJ databases">
        <authorList>
            <consortium name="NCBI Genome Project"/>
        </authorList>
    </citation>
    <scope>NUCLEOTIDE SEQUENCE</scope>
    <source>
        <strain evidence="10">CBS 304.34</strain>
    </source>
</reference>
<organism evidence="8">
    <name type="scientific">Mytilinidion resinicola</name>
    <dbReference type="NCBI Taxonomy" id="574789"/>
    <lineage>
        <taxon>Eukaryota</taxon>
        <taxon>Fungi</taxon>
        <taxon>Dikarya</taxon>
        <taxon>Ascomycota</taxon>
        <taxon>Pezizomycotina</taxon>
        <taxon>Dothideomycetes</taxon>
        <taxon>Pleosporomycetidae</taxon>
        <taxon>Mytilinidiales</taxon>
        <taxon>Mytilinidiaceae</taxon>
        <taxon>Mytilinidion</taxon>
    </lineage>
</organism>
<feature type="transmembrane region" description="Helical" evidence="6">
    <location>
        <begin position="94"/>
        <end position="119"/>
    </location>
</feature>
<dbReference type="InterPro" id="IPR052337">
    <property type="entry name" value="SAT4-like"/>
</dbReference>
<comment type="similarity">
    <text evidence="5">Belongs to the SAT4 family.</text>
</comment>
<dbReference type="GeneID" id="54457065"/>
<keyword evidence="3 6" id="KW-1133">Transmembrane helix</keyword>
<dbReference type="PANTHER" id="PTHR33048:SF47">
    <property type="entry name" value="INTEGRAL MEMBRANE PROTEIN-RELATED"/>
    <property type="match status" value="1"/>
</dbReference>
<comment type="subcellular location">
    <subcellularLocation>
        <location evidence="1">Membrane</location>
        <topology evidence="1">Multi-pass membrane protein</topology>
    </subcellularLocation>
</comment>
<gene>
    <name evidence="8 10" type="ORF">BDZ99DRAFT_400353</name>
</gene>
<reference evidence="10" key="3">
    <citation type="submission" date="2025-04" db="UniProtKB">
        <authorList>
            <consortium name="RefSeq"/>
        </authorList>
    </citation>
    <scope>IDENTIFICATION</scope>
    <source>
        <strain evidence="10">CBS 304.34</strain>
    </source>
</reference>
<dbReference type="RefSeq" id="XP_033570106.1">
    <property type="nucleotide sequence ID" value="XM_033716172.1"/>
</dbReference>
<name>A0A6A6Y2X1_9PEZI</name>
<dbReference type="Proteomes" id="UP000504636">
    <property type="component" value="Unplaced"/>
</dbReference>
<protein>
    <recommendedName>
        <fullName evidence="7">Rhodopsin domain-containing protein</fullName>
    </recommendedName>
</protein>
<sequence>MDTSAYSQEYLDASKQGEVIGVCTLLIVISVGSVALRFYARSISRMDFSWDDWFCLAGLPFALLSPIFDLIQLSNGFGKHQVTVTPARLECYGYLLYILLFFYNPGLVFFELSFLAFYLRLFPILSWLRRSAYTLGAMILVWFLITEFAFIFRCNPISAAWNPAAGTCIDEHTVFLAQSVPTICFDPAILVLPIRLVWNLKMALSSRIGVISIFMLGGVVTVISIARLVVTLTSNDADLTCM</sequence>
<feature type="domain" description="Rhodopsin" evidence="7">
    <location>
        <begin position="36"/>
        <end position="238"/>
    </location>
</feature>
<dbReference type="Pfam" id="PF20684">
    <property type="entry name" value="Fung_rhodopsin"/>
    <property type="match status" value="1"/>
</dbReference>
<dbReference type="OrthoDB" id="3934549at2759"/>
<keyword evidence="9" id="KW-1185">Reference proteome</keyword>
<evidence type="ECO:0000256" key="2">
    <source>
        <dbReference type="ARBA" id="ARBA00022692"/>
    </source>
</evidence>
<proteinExistence type="inferred from homology"/>
<feature type="transmembrane region" description="Helical" evidence="6">
    <location>
        <begin position="52"/>
        <end position="74"/>
    </location>
</feature>
<evidence type="ECO:0000256" key="3">
    <source>
        <dbReference type="ARBA" id="ARBA00022989"/>
    </source>
</evidence>
<dbReference type="InterPro" id="IPR049326">
    <property type="entry name" value="Rhodopsin_dom_fungi"/>
</dbReference>
<feature type="transmembrane region" description="Helical" evidence="6">
    <location>
        <begin position="210"/>
        <end position="230"/>
    </location>
</feature>
<evidence type="ECO:0000256" key="6">
    <source>
        <dbReference type="SAM" id="Phobius"/>
    </source>
</evidence>
<evidence type="ECO:0000313" key="9">
    <source>
        <dbReference type="Proteomes" id="UP000504636"/>
    </source>
</evidence>
<feature type="transmembrane region" description="Helical" evidence="6">
    <location>
        <begin position="19"/>
        <end position="40"/>
    </location>
</feature>
<dbReference type="EMBL" id="MU003719">
    <property type="protein sequence ID" value="KAF2803142.1"/>
    <property type="molecule type" value="Genomic_DNA"/>
</dbReference>
<feature type="transmembrane region" description="Helical" evidence="6">
    <location>
        <begin position="131"/>
        <end position="152"/>
    </location>
</feature>
<keyword evidence="4 6" id="KW-0472">Membrane</keyword>
<evidence type="ECO:0000256" key="5">
    <source>
        <dbReference type="ARBA" id="ARBA00038359"/>
    </source>
</evidence>
<dbReference type="AlphaFoldDB" id="A0A6A6Y2X1"/>
<dbReference type="PANTHER" id="PTHR33048">
    <property type="entry name" value="PTH11-LIKE INTEGRAL MEMBRANE PROTEIN (AFU_ORTHOLOGUE AFUA_5G11245)"/>
    <property type="match status" value="1"/>
</dbReference>
<evidence type="ECO:0000313" key="10">
    <source>
        <dbReference type="RefSeq" id="XP_033570106.1"/>
    </source>
</evidence>
<dbReference type="GO" id="GO:0016020">
    <property type="term" value="C:membrane"/>
    <property type="evidence" value="ECO:0007669"/>
    <property type="project" value="UniProtKB-SubCell"/>
</dbReference>
<evidence type="ECO:0000256" key="4">
    <source>
        <dbReference type="ARBA" id="ARBA00023136"/>
    </source>
</evidence>
<accession>A0A6A6Y2X1</accession>
<evidence type="ECO:0000256" key="1">
    <source>
        <dbReference type="ARBA" id="ARBA00004141"/>
    </source>
</evidence>
<reference evidence="8 10" key="1">
    <citation type="journal article" date="2020" name="Stud. Mycol.">
        <title>101 Dothideomycetes genomes: a test case for predicting lifestyles and emergence of pathogens.</title>
        <authorList>
            <person name="Haridas S."/>
            <person name="Albert R."/>
            <person name="Binder M."/>
            <person name="Bloem J."/>
            <person name="Labutti K."/>
            <person name="Salamov A."/>
            <person name="Andreopoulos B."/>
            <person name="Baker S."/>
            <person name="Barry K."/>
            <person name="Bills G."/>
            <person name="Bluhm B."/>
            <person name="Cannon C."/>
            <person name="Castanera R."/>
            <person name="Culley D."/>
            <person name="Daum C."/>
            <person name="Ezra D."/>
            <person name="Gonzalez J."/>
            <person name="Henrissat B."/>
            <person name="Kuo A."/>
            <person name="Liang C."/>
            <person name="Lipzen A."/>
            <person name="Lutzoni F."/>
            <person name="Magnuson J."/>
            <person name="Mondo S."/>
            <person name="Nolan M."/>
            <person name="Ohm R."/>
            <person name="Pangilinan J."/>
            <person name="Park H.-J."/>
            <person name="Ramirez L."/>
            <person name="Alfaro M."/>
            <person name="Sun H."/>
            <person name="Tritt A."/>
            <person name="Yoshinaga Y."/>
            <person name="Zwiers L.-H."/>
            <person name="Turgeon B."/>
            <person name="Goodwin S."/>
            <person name="Spatafora J."/>
            <person name="Crous P."/>
            <person name="Grigoriev I."/>
        </authorList>
    </citation>
    <scope>NUCLEOTIDE SEQUENCE</scope>
    <source>
        <strain evidence="8 10">CBS 304.34</strain>
    </source>
</reference>